<dbReference type="PROSITE" id="PS51257">
    <property type="entry name" value="PROKAR_LIPOPROTEIN"/>
    <property type="match status" value="1"/>
</dbReference>
<keyword evidence="1" id="KW-0812">Transmembrane</keyword>
<sequence>MKKKAAIGVAKILGVFAVFFVSTACFYLFHRPEIPAELKRS</sequence>
<dbReference type="EMBL" id="JACJVR010000032">
    <property type="protein sequence ID" value="MBB6691641.1"/>
    <property type="molecule type" value="Genomic_DNA"/>
</dbReference>
<dbReference type="RefSeq" id="WP_185135636.1">
    <property type="nucleotide sequence ID" value="NZ_BORM01000027.1"/>
</dbReference>
<accession>A0A841U0I5</accession>
<reference evidence="2 3" key="1">
    <citation type="submission" date="2020-08" db="EMBL/GenBank/DDBJ databases">
        <title>Cohnella phylogeny.</title>
        <authorList>
            <person name="Dunlap C."/>
        </authorList>
    </citation>
    <scope>NUCLEOTIDE SEQUENCE [LARGE SCALE GENOMIC DNA]</scope>
    <source>
        <strain evidence="2 3">DSM 25239</strain>
    </source>
</reference>
<protein>
    <submittedName>
        <fullName evidence="2">Cyclic lactone autoinducer peptide</fullName>
    </submittedName>
</protein>
<keyword evidence="1" id="KW-1133">Transmembrane helix</keyword>
<comment type="caution">
    <text evidence="2">The sequence shown here is derived from an EMBL/GenBank/DDBJ whole genome shotgun (WGS) entry which is preliminary data.</text>
</comment>
<evidence type="ECO:0000313" key="2">
    <source>
        <dbReference type="EMBL" id="MBB6691641.1"/>
    </source>
</evidence>
<dbReference type="Proteomes" id="UP000553776">
    <property type="component" value="Unassembled WGS sequence"/>
</dbReference>
<dbReference type="InterPro" id="IPR009229">
    <property type="entry name" value="AgrD"/>
</dbReference>
<feature type="transmembrane region" description="Helical" evidence="1">
    <location>
        <begin position="12"/>
        <end position="30"/>
    </location>
</feature>
<evidence type="ECO:0000313" key="3">
    <source>
        <dbReference type="Proteomes" id="UP000553776"/>
    </source>
</evidence>
<dbReference type="AlphaFoldDB" id="A0A841U0I5"/>
<dbReference type="NCBIfam" id="TIGR04223">
    <property type="entry name" value="quorum_AgrD"/>
    <property type="match status" value="1"/>
</dbReference>
<name>A0A841U0I5_9BACL</name>
<gene>
    <name evidence="2" type="ORF">H7B90_09535</name>
</gene>
<keyword evidence="1" id="KW-0472">Membrane</keyword>
<keyword evidence="3" id="KW-1185">Reference proteome</keyword>
<proteinExistence type="predicted"/>
<evidence type="ECO:0000256" key="1">
    <source>
        <dbReference type="SAM" id="Phobius"/>
    </source>
</evidence>
<organism evidence="2 3">
    <name type="scientific">Cohnella xylanilytica</name>
    <dbReference type="NCBI Taxonomy" id="557555"/>
    <lineage>
        <taxon>Bacteria</taxon>
        <taxon>Bacillati</taxon>
        <taxon>Bacillota</taxon>
        <taxon>Bacilli</taxon>
        <taxon>Bacillales</taxon>
        <taxon>Paenibacillaceae</taxon>
        <taxon>Cohnella</taxon>
    </lineage>
</organism>